<proteinExistence type="predicted"/>
<sequence>MRPDFNGFTKEDLFIMSIIKKGWGHDIAALSNMGEAITNLAISDPKRIDEYS</sequence>
<feature type="non-terminal residue" evidence="1">
    <location>
        <position position="52"/>
    </location>
</feature>
<dbReference type="EMBL" id="UINC01059682">
    <property type="protein sequence ID" value="SVB83362.1"/>
    <property type="molecule type" value="Genomic_DNA"/>
</dbReference>
<protein>
    <submittedName>
        <fullName evidence="1">Uncharacterized protein</fullName>
    </submittedName>
</protein>
<organism evidence="1">
    <name type="scientific">marine metagenome</name>
    <dbReference type="NCBI Taxonomy" id="408172"/>
    <lineage>
        <taxon>unclassified sequences</taxon>
        <taxon>metagenomes</taxon>
        <taxon>ecological metagenomes</taxon>
    </lineage>
</organism>
<name>A0A382H836_9ZZZZ</name>
<reference evidence="1" key="1">
    <citation type="submission" date="2018-05" db="EMBL/GenBank/DDBJ databases">
        <authorList>
            <person name="Lanie J.A."/>
            <person name="Ng W.-L."/>
            <person name="Kazmierczak K.M."/>
            <person name="Andrzejewski T.M."/>
            <person name="Davidsen T.M."/>
            <person name="Wayne K.J."/>
            <person name="Tettelin H."/>
            <person name="Glass J.I."/>
            <person name="Rusch D."/>
            <person name="Podicherti R."/>
            <person name="Tsui H.-C.T."/>
            <person name="Winkler M.E."/>
        </authorList>
    </citation>
    <scope>NUCLEOTIDE SEQUENCE</scope>
</reference>
<gene>
    <name evidence="1" type="ORF">METZ01_LOCUS236216</name>
</gene>
<evidence type="ECO:0000313" key="1">
    <source>
        <dbReference type="EMBL" id="SVB83362.1"/>
    </source>
</evidence>
<dbReference type="AlphaFoldDB" id="A0A382H836"/>
<accession>A0A382H836</accession>